<keyword evidence="3" id="KW-1185">Reference proteome</keyword>
<comment type="caution">
    <text evidence="2">The sequence shown here is derived from an EMBL/GenBank/DDBJ whole genome shotgun (WGS) entry which is preliminary data.</text>
</comment>
<dbReference type="EMBL" id="JBEAFC010000008">
    <property type="protein sequence ID" value="KAL1543071.1"/>
    <property type="molecule type" value="Genomic_DNA"/>
</dbReference>
<sequence length="572" mass="62832">MAALHHDAAAALHRRRFTPENIGLVKPVFFVSSSSASFPAKRARRRNHLRPKILKTLRNPIIPKLPANPIIPIEYPPQETKQIDVNQEIQEFEKPGHLESAEIEEAGELQELKEVKVSPPAGVEIDGGIGVAGKDSILKYGWWFVGAFVFQTVLAVLFYGLDDTENKREIVNGSSELRAVLDEMGNVKMGLGDVVSGDGNVNVEKLEMERKIEEIRVMAREAREKERLQSKRNGGDGEDDEGTDGGKIVNSQIEEELDGAMVQLRKKLGSSRLKTPLVGHSSGETKIGGDEIAKGALLYKKKYKFKDFSSDTAEKPKGFVGLDDSRVNGDDVEEGGELFRSGNGDGNGERQTQLSNDDLKASDAVRVVEEDNKKVVSATTKSTRNTRSKVTKERGTSRQGKTKGVAKPKVINGKINVETKSGKASDKLSTGNGTFSGKGFGNTKSAMKKKNDNALWWFDLPFVLAIFMQRGTGGEGLYTLKSFSSTDEQTSYTVAFEDRVDATNFCYLLESFFDDLGDFKADVVPLTVKELKEAVISYSLRALVVKRGQLQLYAGQPLTDAEMALRAMIEQG</sequence>
<dbReference type="InterPro" id="IPR021503">
    <property type="entry name" value="DUF3110"/>
</dbReference>
<dbReference type="PANTHER" id="PTHR34962:SF3">
    <property type="entry name" value="ABC SUBFAMILY C PROTEIN"/>
    <property type="match status" value="1"/>
</dbReference>
<dbReference type="AlphaFoldDB" id="A0ABD1GJC4"/>
<dbReference type="Proteomes" id="UP001567538">
    <property type="component" value="Unassembled WGS sequence"/>
</dbReference>
<evidence type="ECO:0000313" key="2">
    <source>
        <dbReference type="EMBL" id="KAL1543071.1"/>
    </source>
</evidence>
<name>A0ABD1GJC4_SALDI</name>
<proteinExistence type="predicted"/>
<evidence type="ECO:0000256" key="1">
    <source>
        <dbReference type="SAM" id="MobiDB-lite"/>
    </source>
</evidence>
<accession>A0ABD1GJC4</accession>
<feature type="region of interest" description="Disordered" evidence="1">
    <location>
        <begin position="320"/>
        <end position="363"/>
    </location>
</feature>
<gene>
    <name evidence="2" type="ORF">AAHA92_20087</name>
</gene>
<evidence type="ECO:0000313" key="3">
    <source>
        <dbReference type="Proteomes" id="UP001567538"/>
    </source>
</evidence>
<dbReference type="PANTHER" id="PTHR34962">
    <property type="entry name" value="EMBRYO DEFECTIVE 1703-RELATED"/>
    <property type="match status" value="1"/>
</dbReference>
<protein>
    <submittedName>
        <fullName evidence="2">Uncharacterized protein</fullName>
    </submittedName>
</protein>
<dbReference type="Pfam" id="PF11360">
    <property type="entry name" value="DUF3110"/>
    <property type="match status" value="1"/>
</dbReference>
<feature type="region of interest" description="Disordered" evidence="1">
    <location>
        <begin position="223"/>
        <end position="247"/>
    </location>
</feature>
<reference evidence="2 3" key="1">
    <citation type="submission" date="2024-06" db="EMBL/GenBank/DDBJ databases">
        <title>A chromosome level genome sequence of Diviner's sage (Salvia divinorum).</title>
        <authorList>
            <person name="Ford S.A."/>
            <person name="Ro D.-K."/>
            <person name="Ness R.W."/>
            <person name="Phillips M.A."/>
        </authorList>
    </citation>
    <scope>NUCLEOTIDE SEQUENCE [LARGE SCALE GENOMIC DNA]</scope>
    <source>
        <strain evidence="2">SAF-2024a</strain>
        <tissue evidence="2">Leaf</tissue>
    </source>
</reference>
<feature type="compositionally biased region" description="Basic and acidic residues" evidence="1">
    <location>
        <begin position="223"/>
        <end position="235"/>
    </location>
</feature>
<feature type="region of interest" description="Disordered" evidence="1">
    <location>
        <begin position="375"/>
        <end position="406"/>
    </location>
</feature>
<organism evidence="2 3">
    <name type="scientific">Salvia divinorum</name>
    <name type="common">Maria pastora</name>
    <name type="synonym">Diviner's sage</name>
    <dbReference type="NCBI Taxonomy" id="28513"/>
    <lineage>
        <taxon>Eukaryota</taxon>
        <taxon>Viridiplantae</taxon>
        <taxon>Streptophyta</taxon>
        <taxon>Embryophyta</taxon>
        <taxon>Tracheophyta</taxon>
        <taxon>Spermatophyta</taxon>
        <taxon>Magnoliopsida</taxon>
        <taxon>eudicotyledons</taxon>
        <taxon>Gunneridae</taxon>
        <taxon>Pentapetalae</taxon>
        <taxon>asterids</taxon>
        <taxon>lamiids</taxon>
        <taxon>Lamiales</taxon>
        <taxon>Lamiaceae</taxon>
        <taxon>Nepetoideae</taxon>
        <taxon>Mentheae</taxon>
        <taxon>Salviinae</taxon>
        <taxon>Salvia</taxon>
        <taxon>Salvia subgen. Calosphace</taxon>
    </lineage>
</organism>
<feature type="compositionally biased region" description="Basic and acidic residues" evidence="1">
    <location>
        <begin position="320"/>
        <end position="329"/>
    </location>
</feature>